<dbReference type="KEGG" id="daur:Daura_16280"/>
<protein>
    <submittedName>
        <fullName evidence="1">SAM-dependent methyltransferase</fullName>
        <ecNumber evidence="1">2.1.1.-</ecNumber>
    </submittedName>
</protein>
<dbReference type="InterPro" id="IPR006764">
    <property type="entry name" value="SAM_dep_MeTrfase_SAV2177_type"/>
</dbReference>
<dbReference type="Pfam" id="PF04672">
    <property type="entry name" value="Methyltransf_19"/>
    <property type="match status" value="1"/>
</dbReference>
<evidence type="ECO:0000313" key="1">
    <source>
        <dbReference type="EMBL" id="UWZ57576.1"/>
    </source>
</evidence>
<dbReference type="EC" id="2.1.1.-" evidence="1"/>
<evidence type="ECO:0000313" key="2">
    <source>
        <dbReference type="Proteomes" id="UP001058003"/>
    </source>
</evidence>
<dbReference type="GO" id="GO:0008168">
    <property type="term" value="F:methyltransferase activity"/>
    <property type="evidence" value="ECO:0007669"/>
    <property type="project" value="UniProtKB-KW"/>
</dbReference>
<dbReference type="AlphaFoldDB" id="A0A9Q9IL02"/>
<proteinExistence type="predicted"/>
<dbReference type="SUPFAM" id="SSF53335">
    <property type="entry name" value="S-adenosyl-L-methionine-dependent methyltransferases"/>
    <property type="match status" value="1"/>
</dbReference>
<keyword evidence="1" id="KW-0489">Methyltransferase</keyword>
<dbReference type="Proteomes" id="UP001058003">
    <property type="component" value="Chromosome"/>
</dbReference>
<accession>A0A9Q9IL02</accession>
<sequence>MTEPETPSTARMIDYWLGGSDHHPVDVAAARAFESAYGPCADIFRSLRAFSGRAVRHLAAEGIDRFLVFGAGIPTRGNVHEQAPGARVLYTDIDPLIVAAGAAIVAGMDGVGYVRGDATDLAAIDPAARAEVLDGAPAGLVFLGLAAFLDDATLARALDAMYDAVPPGSRLAFDFDATELEAYPQALAMMGPAFHMRAPERFARLLGRWTLTGDGIVPVARWRPDGDPERVPDAFWGGVAVK</sequence>
<dbReference type="Gene3D" id="3.40.50.150">
    <property type="entry name" value="Vaccinia Virus protein VP39"/>
    <property type="match status" value="1"/>
</dbReference>
<keyword evidence="1" id="KW-0808">Transferase</keyword>
<dbReference type="PIRSF" id="PIRSF017393">
    <property type="entry name" value="MTase_SAV2177"/>
    <property type="match status" value="1"/>
</dbReference>
<reference evidence="1" key="1">
    <citation type="submission" date="2021-04" db="EMBL/GenBank/DDBJ databases">
        <title>Dactylosporangium aurantiacum NRRL B-8018 full assembly.</title>
        <authorList>
            <person name="Hartkoorn R.C."/>
            <person name="Beaudoing E."/>
            <person name="Hot D."/>
        </authorList>
    </citation>
    <scope>NUCLEOTIDE SEQUENCE</scope>
    <source>
        <strain evidence="1">NRRL B-8018</strain>
    </source>
</reference>
<dbReference type="EMBL" id="CP073767">
    <property type="protein sequence ID" value="UWZ57576.1"/>
    <property type="molecule type" value="Genomic_DNA"/>
</dbReference>
<dbReference type="InterPro" id="IPR029063">
    <property type="entry name" value="SAM-dependent_MTases_sf"/>
</dbReference>
<dbReference type="OrthoDB" id="508954at2"/>
<keyword evidence="2" id="KW-1185">Reference proteome</keyword>
<gene>
    <name evidence="1" type="ORF">Daura_16280</name>
</gene>
<dbReference type="RefSeq" id="WP_033359339.1">
    <property type="nucleotide sequence ID" value="NZ_CP073767.1"/>
</dbReference>
<name>A0A9Q9IL02_9ACTN</name>
<organism evidence="1 2">
    <name type="scientific">Dactylosporangium aurantiacum</name>
    <dbReference type="NCBI Taxonomy" id="35754"/>
    <lineage>
        <taxon>Bacteria</taxon>
        <taxon>Bacillati</taxon>
        <taxon>Actinomycetota</taxon>
        <taxon>Actinomycetes</taxon>
        <taxon>Micromonosporales</taxon>
        <taxon>Micromonosporaceae</taxon>
        <taxon>Dactylosporangium</taxon>
    </lineage>
</organism>
<dbReference type="GO" id="GO:0032259">
    <property type="term" value="P:methylation"/>
    <property type="evidence" value="ECO:0007669"/>
    <property type="project" value="UniProtKB-KW"/>
</dbReference>